<feature type="region of interest" description="Disordered" evidence="1">
    <location>
        <begin position="52"/>
        <end position="111"/>
    </location>
</feature>
<accession>A0ABS8U4J2</accession>
<keyword evidence="2" id="KW-0732">Signal</keyword>
<feature type="signal peptide" evidence="2">
    <location>
        <begin position="1"/>
        <end position="20"/>
    </location>
</feature>
<sequence>MIKWLYIILLFLAVPLLSSAAKNYRENSANNNIVTASVATFYQTRGDTIINKRSKKQQDEEEKNKIKEIARAKKQLKPEKVGADTGQTKKRKQRRPDGMERPPEIIRRNGG</sequence>
<dbReference type="Proteomes" id="UP001199919">
    <property type="component" value="Unassembled WGS sequence"/>
</dbReference>
<comment type="caution">
    <text evidence="3">The sequence shown here is derived from an EMBL/GenBank/DDBJ whole genome shotgun (WGS) entry which is preliminary data.</text>
</comment>
<name>A0ABS8U4J2_9SPHI</name>
<proteinExistence type="predicted"/>
<reference evidence="3 4" key="1">
    <citation type="submission" date="2021-12" db="EMBL/GenBank/DDBJ databases">
        <title>Mucilaginibacter roseus genome.</title>
        <authorList>
            <person name="Ferreira J.R."/>
            <person name="Newman J.D."/>
        </authorList>
    </citation>
    <scope>NUCLEOTIDE SEQUENCE [LARGE SCALE GENOMIC DNA]</scope>
    <source>
        <strain evidence="3 4">LMG 28454</strain>
    </source>
</reference>
<protein>
    <submittedName>
        <fullName evidence="3">Uncharacterized protein</fullName>
    </submittedName>
</protein>
<dbReference type="EMBL" id="JAJPWV010000002">
    <property type="protein sequence ID" value="MCD8740476.1"/>
    <property type="molecule type" value="Genomic_DNA"/>
</dbReference>
<gene>
    <name evidence="3" type="ORF">LT679_07670</name>
</gene>
<evidence type="ECO:0000256" key="1">
    <source>
        <dbReference type="SAM" id="MobiDB-lite"/>
    </source>
</evidence>
<feature type="compositionally biased region" description="Basic and acidic residues" evidence="1">
    <location>
        <begin position="56"/>
        <end position="82"/>
    </location>
</feature>
<organism evidence="3 4">
    <name type="scientific">Mucilaginibacter roseus</name>
    <dbReference type="NCBI Taxonomy" id="1528868"/>
    <lineage>
        <taxon>Bacteria</taxon>
        <taxon>Pseudomonadati</taxon>
        <taxon>Bacteroidota</taxon>
        <taxon>Sphingobacteriia</taxon>
        <taxon>Sphingobacteriales</taxon>
        <taxon>Sphingobacteriaceae</taxon>
        <taxon>Mucilaginibacter</taxon>
    </lineage>
</organism>
<feature type="chain" id="PRO_5046310279" evidence="2">
    <location>
        <begin position="21"/>
        <end position="111"/>
    </location>
</feature>
<evidence type="ECO:0000313" key="3">
    <source>
        <dbReference type="EMBL" id="MCD8740476.1"/>
    </source>
</evidence>
<dbReference type="RefSeq" id="WP_232176873.1">
    <property type="nucleotide sequence ID" value="NZ_JAJPWV010000002.1"/>
</dbReference>
<evidence type="ECO:0000256" key="2">
    <source>
        <dbReference type="SAM" id="SignalP"/>
    </source>
</evidence>
<evidence type="ECO:0000313" key="4">
    <source>
        <dbReference type="Proteomes" id="UP001199919"/>
    </source>
</evidence>
<feature type="compositionally biased region" description="Basic and acidic residues" evidence="1">
    <location>
        <begin position="95"/>
        <end position="111"/>
    </location>
</feature>
<keyword evidence="4" id="KW-1185">Reference proteome</keyword>